<dbReference type="Proteomes" id="UP000054559">
    <property type="component" value="Unassembled WGS sequence"/>
</dbReference>
<organism evidence="3 4">
    <name type="scientific">Coccidioides immitis RMSCC 3703</name>
    <dbReference type="NCBI Taxonomy" id="454286"/>
    <lineage>
        <taxon>Eukaryota</taxon>
        <taxon>Fungi</taxon>
        <taxon>Dikarya</taxon>
        <taxon>Ascomycota</taxon>
        <taxon>Pezizomycotina</taxon>
        <taxon>Eurotiomycetes</taxon>
        <taxon>Eurotiomycetidae</taxon>
        <taxon>Onygenales</taxon>
        <taxon>Onygenaceae</taxon>
        <taxon>Coccidioides</taxon>
    </lineage>
</organism>
<evidence type="ECO:0000256" key="2">
    <source>
        <dbReference type="SAM" id="Phobius"/>
    </source>
</evidence>
<accession>A0A0J8R718</accession>
<dbReference type="STRING" id="454286.A0A0J8R718"/>
<keyword evidence="2" id="KW-0472">Membrane</keyword>
<dbReference type="EMBL" id="DS268188">
    <property type="protein sequence ID" value="KMU80626.1"/>
    <property type="molecule type" value="Genomic_DNA"/>
</dbReference>
<name>A0A0J8R718_COCIT</name>
<protein>
    <submittedName>
        <fullName evidence="3">Uncharacterized protein</fullName>
    </submittedName>
</protein>
<dbReference type="AlphaFoldDB" id="A0A0J8R718"/>
<evidence type="ECO:0000256" key="1">
    <source>
        <dbReference type="SAM" id="MobiDB-lite"/>
    </source>
</evidence>
<evidence type="ECO:0000313" key="3">
    <source>
        <dbReference type="EMBL" id="KMU80626.1"/>
    </source>
</evidence>
<feature type="transmembrane region" description="Helical" evidence="2">
    <location>
        <begin position="131"/>
        <end position="149"/>
    </location>
</feature>
<reference evidence="4" key="1">
    <citation type="journal article" date="2010" name="Genome Res.">
        <title>Population genomic sequencing of Coccidioides fungi reveals recent hybridization and transposon control.</title>
        <authorList>
            <person name="Neafsey D.E."/>
            <person name="Barker B.M."/>
            <person name="Sharpton T.J."/>
            <person name="Stajich J.E."/>
            <person name="Park D.J."/>
            <person name="Whiston E."/>
            <person name="Hung C.-Y."/>
            <person name="McMahan C."/>
            <person name="White J."/>
            <person name="Sykes S."/>
            <person name="Heiman D."/>
            <person name="Young S."/>
            <person name="Zeng Q."/>
            <person name="Abouelleil A."/>
            <person name="Aftuck L."/>
            <person name="Bessette D."/>
            <person name="Brown A."/>
            <person name="FitzGerald M."/>
            <person name="Lui A."/>
            <person name="Macdonald J.P."/>
            <person name="Priest M."/>
            <person name="Orbach M.J."/>
            <person name="Galgiani J.N."/>
            <person name="Kirkland T.N."/>
            <person name="Cole G.T."/>
            <person name="Birren B.W."/>
            <person name="Henn M.R."/>
            <person name="Taylor J.W."/>
            <person name="Rounsley S.D."/>
        </authorList>
    </citation>
    <scope>NUCLEOTIDE SEQUENCE [LARGE SCALE GENOMIC DNA]</scope>
    <source>
        <strain evidence="4">RMSCC 3703</strain>
    </source>
</reference>
<feature type="transmembrane region" description="Helical" evidence="2">
    <location>
        <begin position="69"/>
        <end position="90"/>
    </location>
</feature>
<gene>
    <name evidence="3" type="ORF">CISG_08614</name>
</gene>
<feature type="compositionally biased region" description="Polar residues" evidence="1">
    <location>
        <begin position="26"/>
        <end position="38"/>
    </location>
</feature>
<evidence type="ECO:0000313" key="4">
    <source>
        <dbReference type="Proteomes" id="UP000054559"/>
    </source>
</evidence>
<sequence length="197" mass="22021">MPKLFNMVSPPGSSTDEPKSPYLHPSASSLEYSLNPAETTDGDDFVSPFQGHTRNDQRDMMRMGKNQEFAVRSIYISFASDIMPVTASYLRRLSCSSSWSGCFELLDSPRCDLGVHVTHEGLNDGGVAGLFWSYVWTFIGFGFCVYSMAEMASMLVESSHITPSWSPEADMPRMQGTHFRRQYHWVSEFASPNISGS</sequence>
<keyword evidence="2" id="KW-1133">Transmembrane helix</keyword>
<keyword evidence="2" id="KW-0812">Transmembrane</keyword>
<proteinExistence type="predicted"/>
<feature type="region of interest" description="Disordered" evidence="1">
    <location>
        <begin position="1"/>
        <end position="60"/>
    </location>
</feature>